<dbReference type="RefSeq" id="WP_082620244.1">
    <property type="nucleotide sequence ID" value="NZ_AZFZ01000042.1"/>
</dbReference>
<dbReference type="Gene3D" id="3.50.50.60">
    <property type="entry name" value="FAD/NAD(P)-binding domain"/>
    <property type="match status" value="1"/>
</dbReference>
<evidence type="ECO:0000313" key="14">
    <source>
        <dbReference type="Proteomes" id="UP000051010"/>
    </source>
</evidence>
<evidence type="ECO:0000256" key="10">
    <source>
        <dbReference type="ARBA" id="ARBA00030386"/>
    </source>
</evidence>
<dbReference type="GO" id="GO:0008734">
    <property type="term" value="F:L-aspartate oxidase activity"/>
    <property type="evidence" value="ECO:0007669"/>
    <property type="project" value="UniProtKB-EC"/>
</dbReference>
<dbReference type="PATRIC" id="fig|1423786.4.peg.1981"/>
<comment type="cofactor">
    <cofactor evidence="1">
        <name>FAD</name>
        <dbReference type="ChEBI" id="CHEBI:57692"/>
    </cofactor>
</comment>
<feature type="domain" description="FAD-dependent oxidoreductase 2 FAD-binding" evidence="12">
    <location>
        <begin position="4"/>
        <end position="368"/>
    </location>
</feature>
<dbReference type="Proteomes" id="UP000051010">
    <property type="component" value="Unassembled WGS sequence"/>
</dbReference>
<dbReference type="EMBL" id="AZFZ01000042">
    <property type="protein sequence ID" value="KRM42402.1"/>
    <property type="molecule type" value="Genomic_DNA"/>
</dbReference>
<evidence type="ECO:0000256" key="1">
    <source>
        <dbReference type="ARBA" id="ARBA00001974"/>
    </source>
</evidence>
<dbReference type="AlphaFoldDB" id="A0A0R1YJE5"/>
<dbReference type="SUPFAM" id="SSF56425">
    <property type="entry name" value="Succinate dehydrogenase/fumarate reductase flavoprotein, catalytic domain"/>
    <property type="match status" value="1"/>
</dbReference>
<dbReference type="Pfam" id="PF00890">
    <property type="entry name" value="FAD_binding_2"/>
    <property type="match status" value="1"/>
</dbReference>
<evidence type="ECO:0000256" key="8">
    <source>
        <dbReference type="ARBA" id="ARBA00022827"/>
    </source>
</evidence>
<evidence type="ECO:0000256" key="5">
    <source>
        <dbReference type="ARBA" id="ARBA00021901"/>
    </source>
</evidence>
<keyword evidence="8" id="KW-0274">FAD</keyword>
<sequence length="491" mass="52612">MRKVIIIGAGLAGCYLATQLQTTCDVTIITKKSAEDSNSMLAQGGIAASLNPGDTPVEHEADTLVAGAHHNKETAVKQLVTTGPTLIKRLIAAGMPFDRKADGQLDFGLEGAHSHHRILHANGDRTGAALTSFVQSLLHQVHWQTNSEALQLTIQSGVCTGVVVRNTQTGQLTTFNGDAIVLATGGLGNLFPLTTNNATITGDGIAMAARAGAKLTDMAYMQFHPTLLTLHGRCYGLITEAIRGSGAILVDENNHRIMANVPKKDLAPRDVVARHLQAWQRQGHDLFLDISAIPNFTDRFPGVTENLDNHHVPFQTTKRIPIQPGAHFMMGGVATDLSAQTSLPHLFAVGEVACNGVHGANRLASNSLLDCLVSAKKAAEKIMTITPTETFKNTALPNSRVDPFLPTMTTLQDKAWQYLGVVRTRTGLKTFLRWLDQFDYPSPVPTQLTSTQFAIANLCLCAEKIAKAAQAAPKSLGANYIEESVVPDQAG</sequence>
<dbReference type="EC" id="1.4.3.16" evidence="4"/>
<dbReference type="SUPFAM" id="SSF46977">
    <property type="entry name" value="Succinate dehydrogenase/fumarate reductase flavoprotein C-terminal domain"/>
    <property type="match status" value="1"/>
</dbReference>
<dbReference type="GO" id="GO:0033765">
    <property type="term" value="F:steroid dehydrogenase activity, acting on the CH-CH group of donors"/>
    <property type="evidence" value="ECO:0007669"/>
    <property type="project" value="UniProtKB-ARBA"/>
</dbReference>
<dbReference type="InterPro" id="IPR037099">
    <property type="entry name" value="Fum_R/Succ_DH_flav-like_C_sf"/>
</dbReference>
<evidence type="ECO:0000313" key="13">
    <source>
        <dbReference type="EMBL" id="KRM42402.1"/>
    </source>
</evidence>
<gene>
    <name evidence="13" type="ORF">FD47_GL001876</name>
</gene>
<accession>A0A0R1YJE5</accession>
<dbReference type="GO" id="GO:0034628">
    <property type="term" value="P:'de novo' NAD+ biosynthetic process from L-aspartate"/>
    <property type="evidence" value="ECO:0007669"/>
    <property type="project" value="TreeGrafter"/>
</dbReference>
<evidence type="ECO:0000256" key="6">
    <source>
        <dbReference type="ARBA" id="ARBA00022630"/>
    </source>
</evidence>
<dbReference type="InterPro" id="IPR027477">
    <property type="entry name" value="Succ_DH/fumarate_Rdtase_cat_sf"/>
</dbReference>
<dbReference type="PRINTS" id="PR00368">
    <property type="entry name" value="FADPNR"/>
</dbReference>
<keyword evidence="9" id="KW-0560">Oxidoreductase</keyword>
<evidence type="ECO:0000256" key="11">
    <source>
        <dbReference type="ARBA" id="ARBA00048305"/>
    </source>
</evidence>
<comment type="catalytic activity">
    <reaction evidence="11">
        <text>L-aspartate + O2 = iminosuccinate + H2O2</text>
        <dbReference type="Rhea" id="RHEA:25876"/>
        <dbReference type="ChEBI" id="CHEBI:15379"/>
        <dbReference type="ChEBI" id="CHEBI:16240"/>
        <dbReference type="ChEBI" id="CHEBI:29991"/>
        <dbReference type="ChEBI" id="CHEBI:77875"/>
        <dbReference type="EC" id="1.4.3.16"/>
    </reaction>
    <physiologicalReaction direction="left-to-right" evidence="11">
        <dbReference type="Rhea" id="RHEA:25877"/>
    </physiologicalReaction>
</comment>
<dbReference type="Gene3D" id="1.20.58.100">
    <property type="entry name" value="Fumarate reductase/succinate dehydrogenase flavoprotein-like, C-terminal domain"/>
    <property type="match status" value="1"/>
</dbReference>
<keyword evidence="7" id="KW-0662">Pyridine nucleotide biosynthesis</keyword>
<comment type="pathway">
    <text evidence="2">Cofactor biosynthesis; NAD(+) biosynthesis; iminoaspartate from L-aspartate (oxidase route): step 1/1.</text>
</comment>
<dbReference type="SUPFAM" id="SSF51905">
    <property type="entry name" value="FAD/NAD(P)-binding domain"/>
    <property type="match status" value="1"/>
</dbReference>
<evidence type="ECO:0000256" key="9">
    <source>
        <dbReference type="ARBA" id="ARBA00023002"/>
    </source>
</evidence>
<evidence type="ECO:0000256" key="2">
    <source>
        <dbReference type="ARBA" id="ARBA00004950"/>
    </source>
</evidence>
<dbReference type="Gene3D" id="3.90.700.10">
    <property type="entry name" value="Succinate dehydrogenase/fumarate reductase flavoprotein, catalytic domain"/>
    <property type="match status" value="1"/>
</dbReference>
<proteinExistence type="inferred from homology"/>
<comment type="similarity">
    <text evidence="3">Belongs to the FAD-dependent oxidoreductase 2 family. NadB subfamily.</text>
</comment>
<protein>
    <recommendedName>
        <fullName evidence="5">L-aspartate oxidase</fullName>
        <ecNumber evidence="4">1.4.3.16</ecNumber>
    </recommendedName>
    <alternativeName>
        <fullName evidence="10">Quinolinate synthase B</fullName>
    </alternativeName>
</protein>
<dbReference type="InterPro" id="IPR003953">
    <property type="entry name" value="FAD-dep_OxRdtase_2_FAD-bd"/>
</dbReference>
<reference evidence="13 14" key="1">
    <citation type="journal article" date="2015" name="Genome Announc.">
        <title>Expanding the biotechnology potential of lactobacilli through comparative genomics of 213 strains and associated genera.</title>
        <authorList>
            <person name="Sun Z."/>
            <person name="Harris H.M."/>
            <person name="McCann A."/>
            <person name="Guo C."/>
            <person name="Argimon S."/>
            <person name="Zhang W."/>
            <person name="Yang X."/>
            <person name="Jeffery I.B."/>
            <person name="Cooney J.C."/>
            <person name="Kagawa T.F."/>
            <person name="Liu W."/>
            <person name="Song Y."/>
            <person name="Salvetti E."/>
            <person name="Wrobel A."/>
            <person name="Rasinkangas P."/>
            <person name="Parkhill J."/>
            <person name="Rea M.C."/>
            <person name="O'Sullivan O."/>
            <person name="Ritari J."/>
            <person name="Douillard F.P."/>
            <person name="Paul Ross R."/>
            <person name="Yang R."/>
            <person name="Briner A.E."/>
            <person name="Felis G.E."/>
            <person name="de Vos W.M."/>
            <person name="Barrangou R."/>
            <person name="Klaenhammer T.R."/>
            <person name="Caufield P.W."/>
            <person name="Cui Y."/>
            <person name="Zhang H."/>
            <person name="O'Toole P.W."/>
        </authorList>
    </citation>
    <scope>NUCLEOTIDE SEQUENCE [LARGE SCALE GENOMIC DNA]</scope>
    <source>
        <strain evidence="13 14">DSM 18390</strain>
    </source>
</reference>
<keyword evidence="6" id="KW-0285">Flavoprotein</keyword>
<name>A0A0R1YJE5_9LACO</name>
<dbReference type="PANTHER" id="PTHR42716">
    <property type="entry name" value="L-ASPARTATE OXIDASE"/>
    <property type="match status" value="1"/>
</dbReference>
<organism evidence="13 14">
    <name type="scientific">Lentilactobacillus parafarraginis DSM 18390 = JCM 14109</name>
    <dbReference type="NCBI Taxonomy" id="1423786"/>
    <lineage>
        <taxon>Bacteria</taxon>
        <taxon>Bacillati</taxon>
        <taxon>Bacillota</taxon>
        <taxon>Bacilli</taxon>
        <taxon>Lactobacillales</taxon>
        <taxon>Lactobacillaceae</taxon>
        <taxon>Lentilactobacillus</taxon>
    </lineage>
</organism>
<dbReference type="PANTHER" id="PTHR42716:SF2">
    <property type="entry name" value="L-ASPARTATE OXIDASE, CHLOROPLASTIC"/>
    <property type="match status" value="1"/>
</dbReference>
<evidence type="ECO:0000256" key="7">
    <source>
        <dbReference type="ARBA" id="ARBA00022642"/>
    </source>
</evidence>
<evidence type="ECO:0000259" key="12">
    <source>
        <dbReference type="Pfam" id="PF00890"/>
    </source>
</evidence>
<dbReference type="InterPro" id="IPR005288">
    <property type="entry name" value="NadB"/>
</dbReference>
<evidence type="ECO:0000256" key="3">
    <source>
        <dbReference type="ARBA" id="ARBA00008562"/>
    </source>
</evidence>
<evidence type="ECO:0000256" key="4">
    <source>
        <dbReference type="ARBA" id="ARBA00012173"/>
    </source>
</evidence>
<dbReference type="UniPathway" id="UPA00253">
    <property type="reaction ID" value="UER00326"/>
</dbReference>
<dbReference type="InterPro" id="IPR036188">
    <property type="entry name" value="FAD/NAD-bd_sf"/>
</dbReference>
<comment type="caution">
    <text evidence="13">The sequence shown here is derived from an EMBL/GenBank/DDBJ whole genome shotgun (WGS) entry which is preliminary data.</text>
</comment>